<evidence type="ECO:0000256" key="2">
    <source>
        <dbReference type="ARBA" id="ARBA00004123"/>
    </source>
</evidence>
<dbReference type="InterPro" id="IPR028094">
    <property type="entry name" value="RTC4_C"/>
</dbReference>
<sequence>MFSKKDLGSRKKTFPGLPLSIFENSRKPQRKAKKNRANVPYIHEDPEADVFINVKKFKPSKPAADQSEFEHLDKLLLVLDHETIAEAITELKTDAFPENISGLSNESKFLPPSLKDSTSLASLILGQDASLAQADATREKYKNQDFPLPKSKRDLKHRTKRLLGIVPRLLAGEEDLSIFYTFAHNQSRNLPHVTMSPAESFDLPWLQYTAGFYGLRRQNFVSQLIEAEHGELLRKSRNKTVVYWSPDMFCTYVLAPEIILRLVMEDMALSRDEAESLLRQTADFGSHVADGVELVDDLDFDELEILTRGISEPKKSGPHET</sequence>
<dbReference type="PANTHER" id="PTHR41391:SF1">
    <property type="entry name" value="RESTRICTION OF TELOMERE CAPPING PROTEIN 4"/>
    <property type="match status" value="1"/>
</dbReference>
<organism evidence="10 11">
    <name type="scientific">Metschnikowia bicuspidata var. bicuspidata NRRL YB-4993</name>
    <dbReference type="NCBI Taxonomy" id="869754"/>
    <lineage>
        <taxon>Eukaryota</taxon>
        <taxon>Fungi</taxon>
        <taxon>Dikarya</taxon>
        <taxon>Ascomycota</taxon>
        <taxon>Saccharomycotina</taxon>
        <taxon>Pichiomycetes</taxon>
        <taxon>Metschnikowiaceae</taxon>
        <taxon>Metschnikowia</taxon>
    </lineage>
</organism>
<evidence type="ECO:0000256" key="8">
    <source>
        <dbReference type="SAM" id="MobiDB-lite"/>
    </source>
</evidence>
<evidence type="ECO:0000256" key="4">
    <source>
        <dbReference type="ARBA" id="ARBA00009461"/>
    </source>
</evidence>
<evidence type="ECO:0000313" key="11">
    <source>
        <dbReference type="Proteomes" id="UP000092555"/>
    </source>
</evidence>
<evidence type="ECO:0000256" key="3">
    <source>
        <dbReference type="ARBA" id="ARBA00004496"/>
    </source>
</evidence>
<dbReference type="GO" id="GO:0005634">
    <property type="term" value="C:nucleus"/>
    <property type="evidence" value="ECO:0007669"/>
    <property type="project" value="UniProtKB-SubCell"/>
</dbReference>
<dbReference type="STRING" id="869754.A0A1A0HJK0"/>
<dbReference type="AlphaFoldDB" id="A0A1A0HJK0"/>
<dbReference type="SMART" id="SM01312">
    <property type="entry name" value="RTC4"/>
    <property type="match status" value="1"/>
</dbReference>
<dbReference type="InterPro" id="IPR039024">
    <property type="entry name" value="RTC4"/>
</dbReference>
<keyword evidence="11" id="KW-1185">Reference proteome</keyword>
<gene>
    <name evidence="10" type="ORF">METBIDRAFT_10206</name>
</gene>
<dbReference type="GO" id="GO:0005737">
    <property type="term" value="C:cytoplasm"/>
    <property type="evidence" value="ECO:0007669"/>
    <property type="project" value="UniProtKB-SubCell"/>
</dbReference>
<name>A0A1A0HJK0_9ASCO</name>
<evidence type="ECO:0000259" key="9">
    <source>
        <dbReference type="SMART" id="SM01312"/>
    </source>
</evidence>
<keyword evidence="6" id="KW-0963">Cytoplasm</keyword>
<comment type="similarity">
    <text evidence="4">Belongs to the RTC4 family.</text>
</comment>
<evidence type="ECO:0000256" key="6">
    <source>
        <dbReference type="ARBA" id="ARBA00022490"/>
    </source>
</evidence>
<comment type="function">
    <text evidence="1">May be involved in a process influencing telomere capping.</text>
</comment>
<dbReference type="OrthoDB" id="128308at2759"/>
<comment type="caution">
    <text evidence="10">The sequence shown here is derived from an EMBL/GenBank/DDBJ whole genome shotgun (WGS) entry which is preliminary data.</text>
</comment>
<comment type="subcellular location">
    <subcellularLocation>
        <location evidence="3">Cytoplasm</location>
    </subcellularLocation>
    <subcellularLocation>
        <location evidence="2">Nucleus</location>
    </subcellularLocation>
</comment>
<accession>A0A1A0HJK0</accession>
<dbReference type="EMBL" id="LXTC01000001">
    <property type="protein sequence ID" value="OBA24013.1"/>
    <property type="molecule type" value="Genomic_DNA"/>
</dbReference>
<feature type="region of interest" description="Disordered" evidence="8">
    <location>
        <begin position="1"/>
        <end position="37"/>
    </location>
</feature>
<evidence type="ECO:0000313" key="10">
    <source>
        <dbReference type="EMBL" id="OBA24013.1"/>
    </source>
</evidence>
<reference evidence="10 11" key="1">
    <citation type="submission" date="2016-05" db="EMBL/GenBank/DDBJ databases">
        <title>Comparative genomics of biotechnologically important yeasts.</title>
        <authorList>
            <consortium name="DOE Joint Genome Institute"/>
            <person name="Riley R."/>
            <person name="Haridas S."/>
            <person name="Wolfe K.H."/>
            <person name="Lopes M.R."/>
            <person name="Hittinger C.T."/>
            <person name="Goker M."/>
            <person name="Salamov A."/>
            <person name="Wisecaver J."/>
            <person name="Long T.M."/>
            <person name="Aerts A.L."/>
            <person name="Barry K."/>
            <person name="Choi C."/>
            <person name="Clum A."/>
            <person name="Coughlan A.Y."/>
            <person name="Deshpande S."/>
            <person name="Douglass A.P."/>
            <person name="Hanson S.J."/>
            <person name="Klenk H.-P."/>
            <person name="LaButti K."/>
            <person name="Lapidus A."/>
            <person name="Lindquist E."/>
            <person name="Lipzen A."/>
            <person name="Meier-kolthoff J.P."/>
            <person name="Ohm R.A."/>
            <person name="Otillar R.P."/>
            <person name="Pangilinan J."/>
            <person name="Peng Y."/>
            <person name="Rokas A."/>
            <person name="Rosa C.A."/>
            <person name="Scheuner C."/>
            <person name="Sibirny A.A."/>
            <person name="Slot J.C."/>
            <person name="Stielow J.B."/>
            <person name="Sun H."/>
            <person name="Kurtzman C.P."/>
            <person name="Blackwell M."/>
            <person name="Grigoriev I.V."/>
            <person name="Jeffries T.W."/>
        </authorList>
    </citation>
    <scope>NUCLEOTIDE SEQUENCE [LARGE SCALE GENOMIC DNA]</scope>
    <source>
        <strain evidence="10 11">NRRL YB-4993</strain>
    </source>
</reference>
<evidence type="ECO:0000256" key="1">
    <source>
        <dbReference type="ARBA" id="ARBA00002738"/>
    </source>
</evidence>
<feature type="compositionally biased region" description="Basic residues" evidence="8">
    <location>
        <begin position="27"/>
        <end position="36"/>
    </location>
</feature>
<dbReference type="Proteomes" id="UP000092555">
    <property type="component" value="Unassembled WGS sequence"/>
</dbReference>
<dbReference type="GeneID" id="30026685"/>
<dbReference type="RefSeq" id="XP_018714494.1">
    <property type="nucleotide sequence ID" value="XM_018853709.1"/>
</dbReference>
<protein>
    <recommendedName>
        <fullName evidence="5">Restriction of telomere capping protein 4</fullName>
    </recommendedName>
</protein>
<dbReference type="Pfam" id="PF14474">
    <property type="entry name" value="RTC4"/>
    <property type="match status" value="1"/>
</dbReference>
<keyword evidence="7" id="KW-0539">Nucleus</keyword>
<dbReference type="PANTHER" id="PTHR41391">
    <property type="entry name" value="RESTRICTION OF TELOMERE CAPPING PROTEIN 4"/>
    <property type="match status" value="1"/>
</dbReference>
<proteinExistence type="inferred from homology"/>
<evidence type="ECO:0000256" key="5">
    <source>
        <dbReference type="ARBA" id="ARBA00015162"/>
    </source>
</evidence>
<feature type="domain" description="Restriction of telomere capping protein 4 C-terminal" evidence="9">
    <location>
        <begin position="169"/>
        <end position="291"/>
    </location>
</feature>
<evidence type="ECO:0000256" key="7">
    <source>
        <dbReference type="ARBA" id="ARBA00023242"/>
    </source>
</evidence>